<dbReference type="InterPro" id="IPR010989">
    <property type="entry name" value="SNARE"/>
</dbReference>
<dbReference type="Pfam" id="PF14523">
    <property type="entry name" value="Syntaxin_2"/>
    <property type="match status" value="1"/>
</dbReference>
<dbReference type="GO" id="GO:0005484">
    <property type="term" value="F:SNAP receptor activity"/>
    <property type="evidence" value="ECO:0007669"/>
    <property type="project" value="InterPro"/>
</dbReference>
<dbReference type="PROSITE" id="PS00914">
    <property type="entry name" value="SYNTAXIN"/>
    <property type="match status" value="1"/>
</dbReference>
<organism evidence="6">
    <name type="scientific">Ostreococcus mediterraneus</name>
    <dbReference type="NCBI Taxonomy" id="1486918"/>
    <lineage>
        <taxon>Eukaryota</taxon>
        <taxon>Viridiplantae</taxon>
        <taxon>Chlorophyta</taxon>
        <taxon>Mamiellophyceae</taxon>
        <taxon>Mamiellales</taxon>
        <taxon>Bathycoccaceae</taxon>
        <taxon>Ostreococcus</taxon>
    </lineage>
</organism>
<evidence type="ECO:0000313" key="6">
    <source>
        <dbReference type="EMBL" id="CAD8815027.1"/>
    </source>
</evidence>
<dbReference type="Gene3D" id="1.20.5.110">
    <property type="match status" value="1"/>
</dbReference>
<keyword evidence="4" id="KW-0472">Membrane</keyword>
<dbReference type="CDD" id="cd15840">
    <property type="entry name" value="SNARE_Qa"/>
    <property type="match status" value="1"/>
</dbReference>
<keyword evidence="4" id="KW-0812">Transmembrane</keyword>
<dbReference type="GO" id="GO:0006886">
    <property type="term" value="P:intracellular protein transport"/>
    <property type="evidence" value="ECO:0007669"/>
    <property type="project" value="InterPro"/>
</dbReference>
<evidence type="ECO:0000259" key="5">
    <source>
        <dbReference type="PROSITE" id="PS50192"/>
    </source>
</evidence>
<dbReference type="InterPro" id="IPR006011">
    <property type="entry name" value="Syntaxin_N"/>
</dbReference>
<name>A0A7S1ENU0_9CHLO</name>
<keyword evidence="2" id="KW-0653">Protein transport</keyword>
<evidence type="ECO:0000256" key="3">
    <source>
        <dbReference type="RuleBase" id="RU003858"/>
    </source>
</evidence>
<dbReference type="InterPro" id="IPR045242">
    <property type="entry name" value="Syntaxin"/>
</dbReference>
<dbReference type="PROSITE" id="PS50192">
    <property type="entry name" value="T_SNARE"/>
    <property type="match status" value="1"/>
</dbReference>
<comment type="similarity">
    <text evidence="1 3">Belongs to the syntaxin family.</text>
</comment>
<dbReference type="Pfam" id="PF05739">
    <property type="entry name" value="SNARE"/>
    <property type="match status" value="1"/>
</dbReference>
<dbReference type="PANTHER" id="PTHR19957:SF38">
    <property type="entry name" value="LD27581P"/>
    <property type="match status" value="1"/>
</dbReference>
<dbReference type="PANTHER" id="PTHR19957">
    <property type="entry name" value="SYNTAXIN"/>
    <property type="match status" value="1"/>
</dbReference>
<dbReference type="GO" id="GO:0031201">
    <property type="term" value="C:SNARE complex"/>
    <property type="evidence" value="ECO:0007669"/>
    <property type="project" value="TreeGrafter"/>
</dbReference>
<dbReference type="SMART" id="SM00397">
    <property type="entry name" value="t_SNARE"/>
    <property type="match status" value="1"/>
</dbReference>
<keyword evidence="2" id="KW-0813">Transport</keyword>
<dbReference type="GO" id="GO:0000149">
    <property type="term" value="F:SNARE binding"/>
    <property type="evidence" value="ECO:0007669"/>
    <property type="project" value="TreeGrafter"/>
</dbReference>
<proteinExistence type="inferred from homology"/>
<evidence type="ECO:0000256" key="1">
    <source>
        <dbReference type="ARBA" id="ARBA00009063"/>
    </source>
</evidence>
<dbReference type="Gene3D" id="1.20.58.70">
    <property type="match status" value="1"/>
</dbReference>
<dbReference type="GO" id="GO:0048278">
    <property type="term" value="P:vesicle docking"/>
    <property type="evidence" value="ECO:0007669"/>
    <property type="project" value="TreeGrafter"/>
</dbReference>
<accession>A0A7S1ENU0</accession>
<evidence type="ECO:0000256" key="4">
    <source>
        <dbReference type="SAM" id="Phobius"/>
    </source>
</evidence>
<dbReference type="AlphaFoldDB" id="A0A7S1ENU0"/>
<protein>
    <recommendedName>
        <fullName evidence="5">t-SNARE coiled-coil homology domain-containing protein</fullName>
    </recommendedName>
</protein>
<keyword evidence="4" id="KW-1133">Transmembrane helix</keyword>
<dbReference type="InterPro" id="IPR006012">
    <property type="entry name" value="Syntaxin/epimorphin_CS"/>
</dbReference>
<dbReference type="GO" id="GO:0006906">
    <property type="term" value="P:vesicle fusion"/>
    <property type="evidence" value="ECO:0007669"/>
    <property type="project" value="TreeGrafter"/>
</dbReference>
<feature type="transmembrane region" description="Helical" evidence="4">
    <location>
        <begin position="251"/>
        <end position="270"/>
    </location>
</feature>
<dbReference type="InterPro" id="IPR000727">
    <property type="entry name" value="T_SNARE_dom"/>
</dbReference>
<gene>
    <name evidence="6" type="ORF">OMED0930_LOCUS6147</name>
</gene>
<dbReference type="GO" id="GO:0012505">
    <property type="term" value="C:endomembrane system"/>
    <property type="evidence" value="ECO:0007669"/>
    <property type="project" value="TreeGrafter"/>
</dbReference>
<dbReference type="EMBL" id="HBFO01008685">
    <property type="protein sequence ID" value="CAD8815027.1"/>
    <property type="molecule type" value="Transcribed_RNA"/>
</dbReference>
<evidence type="ECO:0000256" key="2">
    <source>
        <dbReference type="ARBA" id="ARBA00022927"/>
    </source>
</evidence>
<feature type="domain" description="T-SNARE coiled-coil homology" evidence="5">
    <location>
        <begin position="178"/>
        <end position="240"/>
    </location>
</feature>
<dbReference type="SUPFAM" id="SSF47661">
    <property type="entry name" value="t-snare proteins"/>
    <property type="match status" value="1"/>
</dbReference>
<reference evidence="6" key="1">
    <citation type="submission" date="2021-01" db="EMBL/GenBank/DDBJ databases">
        <authorList>
            <person name="Corre E."/>
            <person name="Pelletier E."/>
            <person name="Niang G."/>
            <person name="Scheremetjew M."/>
            <person name="Finn R."/>
            <person name="Kale V."/>
            <person name="Holt S."/>
            <person name="Cochrane G."/>
            <person name="Meng A."/>
            <person name="Brown T."/>
            <person name="Cohen L."/>
        </authorList>
    </citation>
    <scope>NUCLEOTIDE SEQUENCE</scope>
    <source>
        <strain evidence="6">Clade-D-RCC1621</strain>
    </source>
</reference>
<sequence length="271" mass="30253">MTTPSSTIHEDDLDTESRTVSGLIFQMTTHVSAFKRSVDVLGTGKDTRELRAKLHDQREKLGVMARDASLAVKRLAQAVTNAVDVDDEDKAAHVAKHQKLVKDFHAVLKDFQKAQRTCAERESTFLPQKGKKQASYGTMDEEQAGAGDGEYQQESQVLMQERGRSDFAQIDSELEYNNALIEERERGILEIQQQIGEVNEIFQDLAVLVNEQGSMIDDIEANIVSTAVRTKDAQKELTKADKSQRAARNRLICIVIAVLVALIVLILFLLQ</sequence>
<dbReference type="SMART" id="SM00503">
    <property type="entry name" value="SynN"/>
    <property type="match status" value="1"/>
</dbReference>